<evidence type="ECO:0000313" key="5">
    <source>
        <dbReference type="Proteomes" id="UP000654075"/>
    </source>
</evidence>
<dbReference type="InterPro" id="IPR036376">
    <property type="entry name" value="RuBisCO_lsu_C_sf"/>
</dbReference>
<dbReference type="EMBL" id="CAJNNV010025192">
    <property type="protein sequence ID" value="CAE8613017.1"/>
    <property type="molecule type" value="Genomic_DNA"/>
</dbReference>
<feature type="domain" description="Ribulose bisphosphate carboxylase large subunit ferrodoxin-like N-terminal" evidence="3">
    <location>
        <begin position="133"/>
        <end position="251"/>
    </location>
</feature>
<evidence type="ECO:0000259" key="2">
    <source>
        <dbReference type="Pfam" id="PF00016"/>
    </source>
</evidence>
<dbReference type="InterPro" id="IPR036422">
    <property type="entry name" value="RuBisCO_lsu_N_sf"/>
</dbReference>
<keyword evidence="1" id="KW-1133">Transmembrane helix</keyword>
<feature type="transmembrane region" description="Helical" evidence="1">
    <location>
        <begin position="313"/>
        <end position="334"/>
    </location>
</feature>
<evidence type="ECO:0000313" key="4">
    <source>
        <dbReference type="EMBL" id="CAE8613017.1"/>
    </source>
</evidence>
<dbReference type="GO" id="GO:0016984">
    <property type="term" value="F:ribulose-bisphosphate carboxylase activity"/>
    <property type="evidence" value="ECO:0007669"/>
    <property type="project" value="InterPro"/>
</dbReference>
<name>A0A813FLT0_POLGL</name>
<dbReference type="Pfam" id="PF00016">
    <property type="entry name" value="RuBisCO_large"/>
    <property type="match status" value="1"/>
</dbReference>
<dbReference type="PANTHER" id="PTHR42704:SF17">
    <property type="entry name" value="RIBULOSE BISPHOSPHATE CARBOXYLASE LARGE CHAIN"/>
    <property type="match status" value="1"/>
</dbReference>
<sequence>MAQRPTSSSALSSGLALGGMAAGGLVLLGSGSQTFVTPAVSGVAPGTNNLRASTAAVSAQTSVAAASAGPAASAAPVIACGALTAAALAGQRASRRQNRGTPLPTVVKNVQESSVARRALDQSSRYADLSLDEEELIKNGKHLLVAYIMKPKAGYDYLATAAHFAAESSTGTNVNVCTTDDFTKSVDALVYYIDPDNEEMKIAYPTLLFDRNITDGRAMMCSVLTLSIGNNQGMGDVEYGKIYDIYFPPAYLRLFDGPNCNVVDMWRILNRGMSNGGLIVGTIIKPKLGLQPKPFGEACYAFWQGGDMIAVSVIYYLFVSCCYFVCLVYFISMLSPKCI</sequence>
<dbReference type="InterPro" id="IPR033966">
    <property type="entry name" value="RuBisCO"/>
</dbReference>
<keyword evidence="1" id="KW-0472">Membrane</keyword>
<accession>A0A813FLT0</accession>
<dbReference type="Gene3D" id="3.20.20.110">
    <property type="entry name" value="Ribulose bisphosphate carboxylase, large subunit, C-terminal domain"/>
    <property type="match status" value="1"/>
</dbReference>
<proteinExistence type="predicted"/>
<reference evidence="4" key="1">
    <citation type="submission" date="2021-02" db="EMBL/GenBank/DDBJ databases">
        <authorList>
            <person name="Dougan E. K."/>
            <person name="Rhodes N."/>
            <person name="Thang M."/>
            <person name="Chan C."/>
        </authorList>
    </citation>
    <scope>NUCLEOTIDE SEQUENCE</scope>
</reference>
<dbReference type="GO" id="GO:0000287">
    <property type="term" value="F:magnesium ion binding"/>
    <property type="evidence" value="ECO:0007669"/>
    <property type="project" value="InterPro"/>
</dbReference>
<protein>
    <recommendedName>
        <fullName evidence="6">Ribulose 1,5-bisphosphate carboxylase oxygenase form II</fullName>
    </recommendedName>
</protein>
<dbReference type="Proteomes" id="UP000654075">
    <property type="component" value="Unassembled WGS sequence"/>
</dbReference>
<keyword evidence="1" id="KW-0812">Transmembrane</keyword>
<keyword evidence="5" id="KW-1185">Reference proteome</keyword>
<dbReference type="InterPro" id="IPR000685">
    <property type="entry name" value="RuBisCO_lsu_C"/>
</dbReference>
<dbReference type="SUPFAM" id="SSF54966">
    <property type="entry name" value="RuBisCO, large subunit, small (N-terminal) domain"/>
    <property type="match status" value="1"/>
</dbReference>
<evidence type="ECO:0008006" key="6">
    <source>
        <dbReference type="Google" id="ProtNLM"/>
    </source>
</evidence>
<dbReference type="GO" id="GO:0015977">
    <property type="term" value="P:carbon fixation"/>
    <property type="evidence" value="ECO:0007669"/>
    <property type="project" value="InterPro"/>
</dbReference>
<dbReference type="SUPFAM" id="SSF51649">
    <property type="entry name" value="RuBisCo, C-terminal domain"/>
    <property type="match status" value="1"/>
</dbReference>
<dbReference type="InterPro" id="IPR017443">
    <property type="entry name" value="RuBisCO_lsu_fd_N"/>
</dbReference>
<dbReference type="AlphaFoldDB" id="A0A813FLT0"/>
<dbReference type="Gene3D" id="3.30.70.150">
    <property type="entry name" value="RuBisCO large subunit, N-terminal domain"/>
    <property type="match status" value="1"/>
</dbReference>
<gene>
    <name evidence="4" type="ORF">PGLA1383_LOCUS30802</name>
</gene>
<organism evidence="4 5">
    <name type="scientific">Polarella glacialis</name>
    <name type="common">Dinoflagellate</name>
    <dbReference type="NCBI Taxonomy" id="89957"/>
    <lineage>
        <taxon>Eukaryota</taxon>
        <taxon>Sar</taxon>
        <taxon>Alveolata</taxon>
        <taxon>Dinophyceae</taxon>
        <taxon>Suessiales</taxon>
        <taxon>Suessiaceae</taxon>
        <taxon>Polarella</taxon>
    </lineage>
</organism>
<evidence type="ECO:0000256" key="1">
    <source>
        <dbReference type="SAM" id="Phobius"/>
    </source>
</evidence>
<feature type="domain" description="Ribulose bisphosphate carboxylase large subunit C-terminal" evidence="2">
    <location>
        <begin position="261"/>
        <end position="309"/>
    </location>
</feature>
<comment type="caution">
    <text evidence="4">The sequence shown here is derived from an EMBL/GenBank/DDBJ whole genome shotgun (WGS) entry which is preliminary data.</text>
</comment>
<evidence type="ECO:0000259" key="3">
    <source>
        <dbReference type="Pfam" id="PF02788"/>
    </source>
</evidence>
<dbReference type="PANTHER" id="PTHR42704">
    <property type="entry name" value="RIBULOSE BISPHOSPHATE CARBOXYLASE"/>
    <property type="match status" value="1"/>
</dbReference>
<dbReference type="Pfam" id="PF02788">
    <property type="entry name" value="RuBisCO_large_N"/>
    <property type="match status" value="1"/>
</dbReference>